<evidence type="ECO:0000313" key="3">
    <source>
        <dbReference type="Proteomes" id="UP000030209"/>
    </source>
</evidence>
<dbReference type="InterPro" id="IPR027417">
    <property type="entry name" value="P-loop_NTPase"/>
</dbReference>
<dbReference type="GO" id="GO:0016787">
    <property type="term" value="F:hydrolase activity"/>
    <property type="evidence" value="ECO:0007669"/>
    <property type="project" value="UniProtKB-KW"/>
</dbReference>
<dbReference type="EMBL" id="KM236248">
    <property type="protein sequence ID" value="AIW03716.1"/>
    <property type="molecule type" value="Genomic_DNA"/>
</dbReference>
<feature type="coiled-coil region" evidence="1">
    <location>
        <begin position="298"/>
        <end position="325"/>
    </location>
</feature>
<keyword evidence="1" id="KW-0175">Coiled coil</keyword>
<organism evidence="2 3">
    <name type="scientific">Bacillus phage Pookie</name>
    <dbReference type="NCBI Taxonomy" id="1540093"/>
    <lineage>
        <taxon>Viruses</taxon>
        <taxon>Duplodnaviria</taxon>
        <taxon>Heunggongvirae</taxon>
        <taxon>Uroviricota</taxon>
        <taxon>Caudoviricetes</taxon>
        <taxon>Pagevirus</taxon>
        <taxon>Pagevirus pookie</taxon>
    </lineage>
</organism>
<dbReference type="RefSeq" id="YP_009152830.1">
    <property type="nucleotide sequence ID" value="NC_027394.1"/>
</dbReference>
<gene>
    <name evidence="2" type="ORF">CPT_Pookie31</name>
</gene>
<dbReference type="SUPFAM" id="SSF52540">
    <property type="entry name" value="P-loop containing nucleoside triphosphate hydrolases"/>
    <property type="match status" value="1"/>
</dbReference>
<accession>A0A0A0RT29</accession>
<dbReference type="Proteomes" id="UP000030209">
    <property type="component" value="Segment"/>
</dbReference>
<dbReference type="Gene3D" id="3.40.50.300">
    <property type="entry name" value="P-loop containing nucleotide triphosphate hydrolases"/>
    <property type="match status" value="1"/>
</dbReference>
<reference evidence="2 3" key="1">
    <citation type="journal article" date="2015" name="Genome Announc.">
        <title>Complete Genome of Bacillus megaterium Podophage Pookie.</title>
        <authorList>
            <person name="Ladzekpo T.N."/>
            <person name="DeCrescenzo A.J."/>
            <person name="Hernandez A.C."/>
            <person name="Kuty Everett G.F."/>
        </authorList>
    </citation>
    <scope>NUCLEOTIDE SEQUENCE [LARGE SCALE GENOMIC DNA]</scope>
</reference>
<dbReference type="OrthoDB" id="985at10239"/>
<proteinExistence type="predicted"/>
<name>A0A0A0RT29_9CAUD</name>
<evidence type="ECO:0000313" key="2">
    <source>
        <dbReference type="EMBL" id="AIW03716.1"/>
    </source>
</evidence>
<evidence type="ECO:0000256" key="1">
    <source>
        <dbReference type="SAM" id="Coils"/>
    </source>
</evidence>
<feature type="coiled-coil region" evidence="1">
    <location>
        <begin position="479"/>
        <end position="533"/>
    </location>
</feature>
<feature type="coiled-coil region" evidence="1">
    <location>
        <begin position="417"/>
        <end position="444"/>
    </location>
</feature>
<keyword evidence="2" id="KW-0378">Hydrolase</keyword>
<dbReference type="KEGG" id="vg:24608787"/>
<dbReference type="GeneID" id="24608787"/>
<protein>
    <submittedName>
        <fullName evidence="2">Nucleoside triphosphate hydrolase</fullName>
    </submittedName>
</protein>
<sequence>MTTKTITLQSLVLTNIKGIRELALVLEGKNVNIFGDNATGKTTINDGLTWLLFDKDSLNRKDFQLKTVDSQNNEIHNLEHAVEGVFLVDGVELSLKKVFKEKWTKKRGAATADFTGHTTDYFVNGVPSKKGEYVNKVAELVSEDTFKLLTTPTFFNEFMKWQDRRSVLMEIAGDLTDAEVIASSDKLKALEAILGSHSIADHRKMVASKKTAINKELNAIPVRIDEVRRSIVDVTELNETEINERIRLAENLIGEARTAIAEIKNGNNVIDLKGQITFQQAELEEKKFKYSESNYAALNRKRAEIQKLNDKSNDLTIELKQAQNGVGNMKNYLSTQEKELEEKRGAWVTLNAQTFDEHKNTCTMCGQEFPEEKRLELVDAFNVHKAEQLEKLAKEGKAAAAEVENGKIELSSREKNVFAIETELKEVNRQKQEASEQFESMKQGVTRFEDTKEYLDIQNEIASLTEQINHIGETNAQAIQEQETKIHNLDQEIMTEREKRARLQQVKDAEKRVNELEEEQQKLAAEYEKIEHQLFLTEEFIRTKVNLLEEKINNKFKMAKFKLFNTQINGAVEECCETIYNGVPYSKGLNNAARINVGLDIINTLSEHYGVKVPIFVDNAEAVTKLLEVETQLIALRVSEEDKTLRVEVQA</sequence>
<keyword evidence="3" id="KW-1185">Reference proteome</keyword>